<sequence length="89" mass="10655">MFQESFAPLFFPDLWVGLAGRTFLDPWSTLFHLVQVPFLRVWRELFWHEFKVVELFVVVVSAPPVLGFCVLRDFMALHRIEFLQVMRVR</sequence>
<organism evidence="2 3">
    <name type="scientific">Caerostris extrusa</name>
    <name type="common">Bark spider</name>
    <name type="synonym">Caerostris bankana</name>
    <dbReference type="NCBI Taxonomy" id="172846"/>
    <lineage>
        <taxon>Eukaryota</taxon>
        <taxon>Metazoa</taxon>
        <taxon>Ecdysozoa</taxon>
        <taxon>Arthropoda</taxon>
        <taxon>Chelicerata</taxon>
        <taxon>Arachnida</taxon>
        <taxon>Araneae</taxon>
        <taxon>Araneomorphae</taxon>
        <taxon>Entelegynae</taxon>
        <taxon>Araneoidea</taxon>
        <taxon>Araneidae</taxon>
        <taxon>Caerostris</taxon>
    </lineage>
</organism>
<reference evidence="2 3" key="1">
    <citation type="submission" date="2021-06" db="EMBL/GenBank/DDBJ databases">
        <title>Caerostris extrusa draft genome.</title>
        <authorList>
            <person name="Kono N."/>
            <person name="Arakawa K."/>
        </authorList>
    </citation>
    <scope>NUCLEOTIDE SEQUENCE [LARGE SCALE GENOMIC DNA]</scope>
</reference>
<keyword evidence="1" id="KW-1133">Transmembrane helix</keyword>
<feature type="transmembrane region" description="Helical" evidence="1">
    <location>
        <begin position="52"/>
        <end position="71"/>
    </location>
</feature>
<dbReference type="EMBL" id="BPLR01017952">
    <property type="protein sequence ID" value="GIY95691.1"/>
    <property type="molecule type" value="Genomic_DNA"/>
</dbReference>
<keyword evidence="1" id="KW-0812">Transmembrane</keyword>
<keyword evidence="1" id="KW-0472">Membrane</keyword>
<accession>A0AAV4XKI1</accession>
<evidence type="ECO:0000256" key="1">
    <source>
        <dbReference type="SAM" id="Phobius"/>
    </source>
</evidence>
<gene>
    <name evidence="2" type="ORF">CEXT_490771</name>
</gene>
<proteinExistence type="predicted"/>
<comment type="caution">
    <text evidence="2">The sequence shown here is derived from an EMBL/GenBank/DDBJ whole genome shotgun (WGS) entry which is preliminary data.</text>
</comment>
<evidence type="ECO:0000313" key="3">
    <source>
        <dbReference type="Proteomes" id="UP001054945"/>
    </source>
</evidence>
<protein>
    <submittedName>
        <fullName evidence="2">Uncharacterized protein</fullName>
    </submittedName>
</protein>
<keyword evidence="3" id="KW-1185">Reference proteome</keyword>
<dbReference type="Proteomes" id="UP001054945">
    <property type="component" value="Unassembled WGS sequence"/>
</dbReference>
<name>A0AAV4XKI1_CAEEX</name>
<evidence type="ECO:0000313" key="2">
    <source>
        <dbReference type="EMBL" id="GIY95691.1"/>
    </source>
</evidence>
<dbReference type="AlphaFoldDB" id="A0AAV4XKI1"/>